<protein>
    <submittedName>
        <fullName evidence="1">Uncharacterized protein</fullName>
    </submittedName>
</protein>
<dbReference type="AlphaFoldDB" id="H8YWZ8"/>
<reference evidence="2" key="1">
    <citation type="submission" date="2011-06" db="EMBL/GenBank/DDBJ databases">
        <authorList>
            <consortium name="US DOE Joint Genome Institute (JGI-PGF)"/>
            <person name="Lucas S."/>
            <person name="Han J."/>
            <person name="Lapidus A."/>
            <person name="Cheng J.-F."/>
            <person name="Goodwin L."/>
            <person name="Pitluck S."/>
            <person name="Peters L."/>
            <person name="Land M.L."/>
            <person name="Hauser L."/>
            <person name="Vogl K."/>
            <person name="Liu Z."/>
            <person name="Overmann J."/>
            <person name="Frigaard N.-U."/>
            <person name="Bryant D.A."/>
            <person name="Woyke T.J."/>
        </authorList>
    </citation>
    <scope>NUCLEOTIDE SEQUENCE [LARGE SCALE GENOMIC DNA]</scope>
    <source>
        <strain evidence="2">970</strain>
    </source>
</reference>
<sequence length="71" mass="7415">MHGAGDAGVKGVNGAQDLQRLRRVVQLGVVRECRLVGAGDALDIARAGVPGGRDNGLVSPQKAWIAELRSR</sequence>
<dbReference type="EMBL" id="JH603168">
    <property type="protein sequence ID" value="EIC22974.1"/>
    <property type="molecule type" value="Genomic_DNA"/>
</dbReference>
<reference evidence="1 2" key="2">
    <citation type="submission" date="2011-11" db="EMBL/GenBank/DDBJ databases">
        <authorList>
            <consortium name="US DOE Joint Genome Institute"/>
            <person name="Lucas S."/>
            <person name="Han J."/>
            <person name="Lapidus A."/>
            <person name="Cheng J.-F."/>
            <person name="Goodwin L."/>
            <person name="Pitluck S."/>
            <person name="Peters L."/>
            <person name="Ovchinnikova G."/>
            <person name="Zhang X."/>
            <person name="Detter J.C."/>
            <person name="Han C."/>
            <person name="Tapia R."/>
            <person name="Land M."/>
            <person name="Hauser L."/>
            <person name="Kyrpides N."/>
            <person name="Ivanova N."/>
            <person name="Pagani I."/>
            <person name="Vogl K."/>
            <person name="Liu Z."/>
            <person name="Overmann J."/>
            <person name="Frigaard N.-U."/>
            <person name="Bryant D."/>
            <person name="Woyke T."/>
        </authorList>
    </citation>
    <scope>NUCLEOTIDE SEQUENCE [LARGE SCALE GENOMIC DNA]</scope>
    <source>
        <strain evidence="1 2">970</strain>
    </source>
</reference>
<dbReference type="Proteomes" id="UP000002964">
    <property type="component" value="Unassembled WGS sequence"/>
</dbReference>
<gene>
    <name evidence="1" type="ORF">Thi970DRAFT_00623</name>
</gene>
<dbReference type="HOGENOM" id="CLU_2738803_0_0_6"/>
<organism evidence="1 2">
    <name type="scientific">Thiorhodovibrio frisius</name>
    <dbReference type="NCBI Taxonomy" id="631362"/>
    <lineage>
        <taxon>Bacteria</taxon>
        <taxon>Pseudomonadati</taxon>
        <taxon>Pseudomonadota</taxon>
        <taxon>Gammaproteobacteria</taxon>
        <taxon>Chromatiales</taxon>
        <taxon>Chromatiaceae</taxon>
        <taxon>Thiorhodovibrio</taxon>
    </lineage>
</organism>
<evidence type="ECO:0000313" key="1">
    <source>
        <dbReference type="EMBL" id="EIC22974.1"/>
    </source>
</evidence>
<evidence type="ECO:0000313" key="2">
    <source>
        <dbReference type="Proteomes" id="UP000002964"/>
    </source>
</evidence>
<keyword evidence="2" id="KW-1185">Reference proteome</keyword>
<accession>H8YWZ8</accession>
<proteinExistence type="predicted"/>
<name>H8YWZ8_9GAMM</name>